<reference evidence="1" key="1">
    <citation type="submission" date="2025-08" db="UniProtKB">
        <authorList>
            <consortium name="Ensembl"/>
        </authorList>
    </citation>
    <scope>IDENTIFICATION</scope>
</reference>
<dbReference type="Proteomes" id="UP000694424">
    <property type="component" value="Unplaced"/>
</dbReference>
<keyword evidence="2" id="KW-1185">Reference proteome</keyword>
<proteinExistence type="predicted"/>
<evidence type="ECO:0000313" key="2">
    <source>
        <dbReference type="Proteomes" id="UP000694424"/>
    </source>
</evidence>
<accession>A0A8B9QJQ5</accession>
<name>A0A8B9QJQ5_APTOW</name>
<dbReference type="Ensembl" id="ENSAOWT00000030783.1">
    <property type="protein sequence ID" value="ENSAOWP00000027167.1"/>
    <property type="gene ID" value="ENSAOWG00000018305.1"/>
</dbReference>
<reference evidence="1" key="2">
    <citation type="submission" date="2025-09" db="UniProtKB">
        <authorList>
            <consortium name="Ensembl"/>
        </authorList>
    </citation>
    <scope>IDENTIFICATION</scope>
</reference>
<dbReference type="InterPro" id="IPR038765">
    <property type="entry name" value="Papain-like_cys_pep_sf"/>
</dbReference>
<organism evidence="1 2">
    <name type="scientific">Apteryx owenii</name>
    <name type="common">Little spotted kiwi</name>
    <dbReference type="NCBI Taxonomy" id="8824"/>
    <lineage>
        <taxon>Eukaryota</taxon>
        <taxon>Metazoa</taxon>
        <taxon>Chordata</taxon>
        <taxon>Craniata</taxon>
        <taxon>Vertebrata</taxon>
        <taxon>Euteleostomi</taxon>
        <taxon>Archelosauria</taxon>
        <taxon>Archosauria</taxon>
        <taxon>Dinosauria</taxon>
        <taxon>Saurischia</taxon>
        <taxon>Theropoda</taxon>
        <taxon>Coelurosauria</taxon>
        <taxon>Aves</taxon>
        <taxon>Palaeognathae</taxon>
        <taxon>Apterygiformes</taxon>
        <taxon>Apterygidae</taxon>
        <taxon>Apteryx</taxon>
    </lineage>
</organism>
<dbReference type="SUPFAM" id="SSF54001">
    <property type="entry name" value="Cysteine proteinases"/>
    <property type="match status" value="1"/>
</dbReference>
<sequence>MQTVPGPAQREWDEPGVCHYSLKKFKNQDFSRLRASCLSQGLLFEDDTFPAHVSSIGPNLLSEDKLRLIRWKRPPVSYASSRIIQLCWGVGEWLVTLCHFGNFS</sequence>
<protein>
    <recommendedName>
        <fullName evidence="3">Calpain catalytic domain-containing protein</fullName>
    </recommendedName>
</protein>
<evidence type="ECO:0000313" key="1">
    <source>
        <dbReference type="Ensembl" id="ENSAOWP00000027167.1"/>
    </source>
</evidence>
<evidence type="ECO:0008006" key="3">
    <source>
        <dbReference type="Google" id="ProtNLM"/>
    </source>
</evidence>
<dbReference type="AlphaFoldDB" id="A0A8B9QJQ5"/>